<proteinExistence type="predicted"/>
<protein>
    <recommendedName>
        <fullName evidence="1">Clr5 domain-containing protein</fullName>
    </recommendedName>
</protein>
<organism evidence="2 3">
    <name type="scientific">Bombardia bombarda</name>
    <dbReference type="NCBI Taxonomy" id="252184"/>
    <lineage>
        <taxon>Eukaryota</taxon>
        <taxon>Fungi</taxon>
        <taxon>Dikarya</taxon>
        <taxon>Ascomycota</taxon>
        <taxon>Pezizomycotina</taxon>
        <taxon>Sordariomycetes</taxon>
        <taxon>Sordariomycetidae</taxon>
        <taxon>Sordariales</taxon>
        <taxon>Lasiosphaeriaceae</taxon>
        <taxon>Bombardia</taxon>
    </lineage>
</organism>
<evidence type="ECO:0000313" key="3">
    <source>
        <dbReference type="Proteomes" id="UP001174934"/>
    </source>
</evidence>
<sequence length="323" mass="35643">MESEHGFQASKAQYERKLKNWGFKKYLTEEDWICLNRTNIRKERKRGGGIGLEIYSHGGIRISAAKVRRGIARNVPLSLATWKRSPSPAPLSPQLNAAFVVCSPPPPSISILWPNDMPFLRFRKEFYGHAHSFIPINPSGELVLATSSSITARLVSEQITALGSLFTWTGSHNLQKAVSAPWTTAVLSAIMPEDHEGQNRAIAEKLCDLQGGTGVLDLLLTRFFLLSNNFIPKGEKTLAAHDEQILNLLRQVVTGLQGGAEVLKKLLSADLVATQAIKEQLLKSAVRGGDLQLLKVILEAGMDVDLGIELQPFYMITPNMLHM</sequence>
<dbReference type="EMBL" id="JAULSR010000001">
    <property type="protein sequence ID" value="KAK0636445.1"/>
    <property type="molecule type" value="Genomic_DNA"/>
</dbReference>
<dbReference type="InterPro" id="IPR025676">
    <property type="entry name" value="Clr5_dom"/>
</dbReference>
<keyword evidence="3" id="KW-1185">Reference proteome</keyword>
<evidence type="ECO:0000313" key="2">
    <source>
        <dbReference type="EMBL" id="KAK0636445.1"/>
    </source>
</evidence>
<dbReference type="AlphaFoldDB" id="A0AA39XMM6"/>
<reference evidence="2" key="1">
    <citation type="submission" date="2023-06" db="EMBL/GenBank/DDBJ databases">
        <title>Genome-scale phylogeny and comparative genomics of the fungal order Sordariales.</title>
        <authorList>
            <consortium name="Lawrence Berkeley National Laboratory"/>
            <person name="Hensen N."/>
            <person name="Bonometti L."/>
            <person name="Westerberg I."/>
            <person name="Brannstrom I.O."/>
            <person name="Guillou S."/>
            <person name="Cros-Aarteil S."/>
            <person name="Calhoun S."/>
            <person name="Haridas S."/>
            <person name="Kuo A."/>
            <person name="Mondo S."/>
            <person name="Pangilinan J."/>
            <person name="Riley R."/>
            <person name="LaButti K."/>
            <person name="Andreopoulos B."/>
            <person name="Lipzen A."/>
            <person name="Chen C."/>
            <person name="Yanf M."/>
            <person name="Daum C."/>
            <person name="Ng V."/>
            <person name="Clum A."/>
            <person name="Steindorff A."/>
            <person name="Ohm R."/>
            <person name="Martin F."/>
            <person name="Silar P."/>
            <person name="Natvig D."/>
            <person name="Lalanne C."/>
            <person name="Gautier V."/>
            <person name="Ament-velasquez S.L."/>
            <person name="Kruys A."/>
            <person name="Hutchinson M.I."/>
            <person name="Powell A.J."/>
            <person name="Barry K."/>
            <person name="Miller A.N."/>
            <person name="Grigoriev I.V."/>
            <person name="Debuchy R."/>
            <person name="Gladieux P."/>
            <person name="Thoren M.H."/>
            <person name="Johannesson H."/>
        </authorList>
    </citation>
    <scope>NUCLEOTIDE SEQUENCE</scope>
    <source>
        <strain evidence="2">SMH3391-2</strain>
    </source>
</reference>
<comment type="caution">
    <text evidence="2">The sequence shown here is derived from an EMBL/GenBank/DDBJ whole genome shotgun (WGS) entry which is preliminary data.</text>
</comment>
<name>A0AA39XMM6_9PEZI</name>
<dbReference type="Proteomes" id="UP001174934">
    <property type="component" value="Unassembled WGS sequence"/>
</dbReference>
<dbReference type="Pfam" id="PF14420">
    <property type="entry name" value="Clr5"/>
    <property type="match status" value="1"/>
</dbReference>
<accession>A0AA39XMM6</accession>
<feature type="non-terminal residue" evidence="2">
    <location>
        <position position="1"/>
    </location>
</feature>
<evidence type="ECO:0000259" key="1">
    <source>
        <dbReference type="Pfam" id="PF14420"/>
    </source>
</evidence>
<feature type="domain" description="Clr5" evidence="1">
    <location>
        <begin position="1"/>
        <end position="25"/>
    </location>
</feature>
<gene>
    <name evidence="2" type="ORF">B0T17DRAFT_651233</name>
</gene>